<name>A0A4C2A7K6_EUMVA</name>
<feature type="non-terminal residue" evidence="2">
    <location>
        <position position="1"/>
    </location>
</feature>
<feature type="region of interest" description="Disordered" evidence="1">
    <location>
        <begin position="1"/>
        <end position="32"/>
    </location>
</feature>
<sequence length="85" mass="9499">SHTVPQSPYFGLRDLKPSTRPDEGEGRQPPLLTNCHNARYLVCSPRIKTRLPPASAGRSLTTEPAPLLIFHDNHNSVISDAYRKH</sequence>
<organism evidence="2 3">
    <name type="scientific">Eumeta variegata</name>
    <name type="common">Bagworm moth</name>
    <name type="synonym">Eumeta japonica</name>
    <dbReference type="NCBI Taxonomy" id="151549"/>
    <lineage>
        <taxon>Eukaryota</taxon>
        <taxon>Metazoa</taxon>
        <taxon>Ecdysozoa</taxon>
        <taxon>Arthropoda</taxon>
        <taxon>Hexapoda</taxon>
        <taxon>Insecta</taxon>
        <taxon>Pterygota</taxon>
        <taxon>Neoptera</taxon>
        <taxon>Endopterygota</taxon>
        <taxon>Lepidoptera</taxon>
        <taxon>Glossata</taxon>
        <taxon>Ditrysia</taxon>
        <taxon>Tineoidea</taxon>
        <taxon>Psychidae</taxon>
        <taxon>Oiketicinae</taxon>
        <taxon>Eumeta</taxon>
    </lineage>
</organism>
<protein>
    <submittedName>
        <fullName evidence="2">Uncharacterized protein</fullName>
    </submittedName>
</protein>
<proteinExistence type="predicted"/>
<dbReference type="EMBL" id="BGZK01002614">
    <property type="protein sequence ID" value="GBP95313.1"/>
    <property type="molecule type" value="Genomic_DNA"/>
</dbReference>
<evidence type="ECO:0000313" key="3">
    <source>
        <dbReference type="Proteomes" id="UP000299102"/>
    </source>
</evidence>
<dbReference type="AlphaFoldDB" id="A0A4C2A7K6"/>
<gene>
    <name evidence="2" type="ORF">EVAR_100282_1</name>
</gene>
<evidence type="ECO:0000256" key="1">
    <source>
        <dbReference type="SAM" id="MobiDB-lite"/>
    </source>
</evidence>
<feature type="compositionally biased region" description="Basic and acidic residues" evidence="1">
    <location>
        <begin position="13"/>
        <end position="26"/>
    </location>
</feature>
<comment type="caution">
    <text evidence="2">The sequence shown here is derived from an EMBL/GenBank/DDBJ whole genome shotgun (WGS) entry which is preliminary data.</text>
</comment>
<evidence type="ECO:0000313" key="2">
    <source>
        <dbReference type="EMBL" id="GBP95313.1"/>
    </source>
</evidence>
<reference evidence="2 3" key="1">
    <citation type="journal article" date="2019" name="Commun. Biol.">
        <title>The bagworm genome reveals a unique fibroin gene that provides high tensile strength.</title>
        <authorList>
            <person name="Kono N."/>
            <person name="Nakamura H."/>
            <person name="Ohtoshi R."/>
            <person name="Tomita M."/>
            <person name="Numata K."/>
            <person name="Arakawa K."/>
        </authorList>
    </citation>
    <scope>NUCLEOTIDE SEQUENCE [LARGE SCALE GENOMIC DNA]</scope>
</reference>
<dbReference type="Proteomes" id="UP000299102">
    <property type="component" value="Unassembled WGS sequence"/>
</dbReference>
<keyword evidence="3" id="KW-1185">Reference proteome</keyword>
<accession>A0A4C2A7K6</accession>